<evidence type="ECO:0000313" key="3">
    <source>
        <dbReference type="EMBL" id="MBM9432640.1"/>
    </source>
</evidence>
<dbReference type="Pfam" id="PF13460">
    <property type="entry name" value="NAD_binding_10"/>
    <property type="match status" value="1"/>
</dbReference>
<dbReference type="SUPFAM" id="SSF51735">
    <property type="entry name" value="NAD(P)-binding Rossmann-fold domains"/>
    <property type="match status" value="1"/>
</dbReference>
<dbReference type="InterPro" id="IPR036291">
    <property type="entry name" value="NAD(P)-bd_dom_sf"/>
</dbReference>
<comment type="caution">
    <text evidence="3">The sequence shown here is derived from an EMBL/GenBank/DDBJ whole genome shotgun (WGS) entry which is preliminary data.</text>
</comment>
<accession>A0ABS2TDA2</accession>
<name>A0ABS2TDA2_9ACTO</name>
<sequence>MMELMIIGGSRGTGAELATLAQNAGHEVTTISRSGGTVQADAKDPASIAPIISGADAVVITAGGAKGVSHNRAQVTKAVVQAMTEQGVRRLIVQSSLGAGDSRKHLPKAIALFTQAVLARALADHNDQEGIVRRSELEWTIIRPSGLSSKGAHGTWQTAEESQPASLGASIPRQDVAAYMLSILTDESTFGRAISIAGG</sequence>
<organism evidence="3 4">
    <name type="scientific">Flaviflexus equikiangi</name>
    <dbReference type="NCBI Taxonomy" id="2758573"/>
    <lineage>
        <taxon>Bacteria</taxon>
        <taxon>Bacillati</taxon>
        <taxon>Actinomycetota</taxon>
        <taxon>Actinomycetes</taxon>
        <taxon>Actinomycetales</taxon>
        <taxon>Actinomycetaceae</taxon>
        <taxon>Flaviflexus</taxon>
    </lineage>
</organism>
<evidence type="ECO:0000259" key="2">
    <source>
        <dbReference type="Pfam" id="PF13460"/>
    </source>
</evidence>
<evidence type="ECO:0000256" key="1">
    <source>
        <dbReference type="SAM" id="MobiDB-lite"/>
    </source>
</evidence>
<dbReference type="EMBL" id="JAFFJS010000001">
    <property type="protein sequence ID" value="MBM9432640.1"/>
    <property type="molecule type" value="Genomic_DNA"/>
</dbReference>
<keyword evidence="4" id="KW-1185">Reference proteome</keyword>
<dbReference type="InterPro" id="IPR016040">
    <property type="entry name" value="NAD(P)-bd_dom"/>
</dbReference>
<dbReference type="RefSeq" id="WP_187996106.1">
    <property type="nucleotide sequence ID" value="NZ_JACEXG010000001.1"/>
</dbReference>
<proteinExistence type="predicted"/>
<dbReference type="PANTHER" id="PTHR15020">
    <property type="entry name" value="FLAVIN REDUCTASE-RELATED"/>
    <property type="match status" value="1"/>
</dbReference>
<gene>
    <name evidence="3" type="ORF">JVW63_02840</name>
</gene>
<reference evidence="4" key="1">
    <citation type="submission" date="2021-02" db="EMBL/GenBank/DDBJ databases">
        <title>Leucobacter sp. CX169.</title>
        <authorList>
            <person name="Cheng Y."/>
        </authorList>
    </citation>
    <scope>NUCLEOTIDE SEQUENCE [LARGE SCALE GENOMIC DNA]</scope>
    <source>
        <strain evidence="4">JY899</strain>
    </source>
</reference>
<evidence type="ECO:0000313" key="4">
    <source>
        <dbReference type="Proteomes" id="UP000705983"/>
    </source>
</evidence>
<dbReference type="PANTHER" id="PTHR15020:SF45">
    <property type="entry name" value="NAD(P)-BINDING DOMAIN-CONTAINING PROTEIN"/>
    <property type="match status" value="1"/>
</dbReference>
<dbReference type="Proteomes" id="UP000705983">
    <property type="component" value="Unassembled WGS sequence"/>
</dbReference>
<feature type="compositionally biased region" description="Polar residues" evidence="1">
    <location>
        <begin position="155"/>
        <end position="165"/>
    </location>
</feature>
<feature type="domain" description="NAD(P)-binding" evidence="2">
    <location>
        <begin position="8"/>
        <end position="187"/>
    </location>
</feature>
<feature type="region of interest" description="Disordered" evidence="1">
    <location>
        <begin position="148"/>
        <end position="168"/>
    </location>
</feature>
<protein>
    <submittedName>
        <fullName evidence="3">SDR family oxidoreductase</fullName>
    </submittedName>
</protein>
<dbReference type="Gene3D" id="3.40.50.720">
    <property type="entry name" value="NAD(P)-binding Rossmann-like Domain"/>
    <property type="match status" value="1"/>
</dbReference>